<organism evidence="3 4">
    <name type="scientific">Prorocentrum cordatum</name>
    <dbReference type="NCBI Taxonomy" id="2364126"/>
    <lineage>
        <taxon>Eukaryota</taxon>
        <taxon>Sar</taxon>
        <taxon>Alveolata</taxon>
        <taxon>Dinophyceae</taxon>
        <taxon>Prorocentrales</taxon>
        <taxon>Prorocentraceae</taxon>
        <taxon>Prorocentrum</taxon>
    </lineage>
</organism>
<evidence type="ECO:0000256" key="1">
    <source>
        <dbReference type="SAM" id="MobiDB-lite"/>
    </source>
</evidence>
<feature type="domain" description="Cyclic nucleotide-binding" evidence="2">
    <location>
        <begin position="7"/>
        <end position="111"/>
    </location>
</feature>
<feature type="compositionally biased region" description="Low complexity" evidence="1">
    <location>
        <begin position="164"/>
        <end position="180"/>
    </location>
</feature>
<dbReference type="Gene3D" id="2.60.120.10">
    <property type="entry name" value="Jelly Rolls"/>
    <property type="match status" value="1"/>
</dbReference>
<feature type="region of interest" description="Disordered" evidence="1">
    <location>
        <begin position="154"/>
        <end position="199"/>
    </location>
</feature>
<evidence type="ECO:0000259" key="2">
    <source>
        <dbReference type="PROSITE" id="PS50042"/>
    </source>
</evidence>
<comment type="caution">
    <text evidence="3">The sequence shown here is derived from an EMBL/GenBank/DDBJ whole genome shotgun (WGS) entry which is preliminary data.</text>
</comment>
<gene>
    <name evidence="3" type="ORF">PCOR1329_LOCUS53961</name>
</gene>
<name>A0ABN9V296_9DINO</name>
<dbReference type="Proteomes" id="UP001189429">
    <property type="component" value="Unassembled WGS sequence"/>
</dbReference>
<sequence>VHPFLATLCETSSVTVQRLANSAISHKLVASGDFLFYPGEAATKLWIVVEGSFEYSRVDASGSLCREAVRNKEDWIAEPVLWTKWVHRGLLTAIEDGDELAIDGKKFCELVCLNPQAYTFAIRYAHNFMKWLNCQELDSLSDISQGEDVGDLVRRASWRRTPTRRTPTVPRARAATSSGTGAAGGRGAAVGSASGTASP</sequence>
<dbReference type="PROSITE" id="PS50042">
    <property type="entry name" value="CNMP_BINDING_3"/>
    <property type="match status" value="1"/>
</dbReference>
<reference evidence="3" key="1">
    <citation type="submission" date="2023-10" db="EMBL/GenBank/DDBJ databases">
        <authorList>
            <person name="Chen Y."/>
            <person name="Shah S."/>
            <person name="Dougan E. K."/>
            <person name="Thang M."/>
            <person name="Chan C."/>
        </authorList>
    </citation>
    <scope>NUCLEOTIDE SEQUENCE [LARGE SCALE GENOMIC DNA]</scope>
</reference>
<accession>A0ABN9V296</accession>
<dbReference type="InterPro" id="IPR018490">
    <property type="entry name" value="cNMP-bd_dom_sf"/>
</dbReference>
<feature type="compositionally biased region" description="Low complexity" evidence="1">
    <location>
        <begin position="189"/>
        <end position="199"/>
    </location>
</feature>
<dbReference type="EMBL" id="CAUYUJ010016586">
    <property type="protein sequence ID" value="CAK0866887.1"/>
    <property type="molecule type" value="Genomic_DNA"/>
</dbReference>
<dbReference type="InterPro" id="IPR000595">
    <property type="entry name" value="cNMP-bd_dom"/>
</dbReference>
<evidence type="ECO:0000313" key="4">
    <source>
        <dbReference type="Proteomes" id="UP001189429"/>
    </source>
</evidence>
<keyword evidence="4" id="KW-1185">Reference proteome</keyword>
<feature type="non-terminal residue" evidence="3">
    <location>
        <position position="1"/>
    </location>
</feature>
<evidence type="ECO:0000313" key="3">
    <source>
        <dbReference type="EMBL" id="CAK0866887.1"/>
    </source>
</evidence>
<proteinExistence type="predicted"/>
<protein>
    <recommendedName>
        <fullName evidence="2">Cyclic nucleotide-binding domain-containing protein</fullName>
    </recommendedName>
</protein>
<dbReference type="SUPFAM" id="SSF51206">
    <property type="entry name" value="cAMP-binding domain-like"/>
    <property type="match status" value="1"/>
</dbReference>
<dbReference type="CDD" id="cd00038">
    <property type="entry name" value="CAP_ED"/>
    <property type="match status" value="1"/>
</dbReference>
<dbReference type="InterPro" id="IPR014710">
    <property type="entry name" value="RmlC-like_jellyroll"/>
</dbReference>